<gene>
    <name evidence="2" type="ORF">METZ01_LOCUS371563</name>
</gene>
<organism evidence="2">
    <name type="scientific">marine metagenome</name>
    <dbReference type="NCBI Taxonomy" id="408172"/>
    <lineage>
        <taxon>unclassified sequences</taxon>
        <taxon>metagenomes</taxon>
        <taxon>ecological metagenomes</taxon>
    </lineage>
</organism>
<accession>A0A382T992</accession>
<keyword evidence="1" id="KW-0812">Transmembrane</keyword>
<evidence type="ECO:0000256" key="1">
    <source>
        <dbReference type="SAM" id="Phobius"/>
    </source>
</evidence>
<dbReference type="EMBL" id="UINC01134891">
    <property type="protein sequence ID" value="SVD18709.1"/>
    <property type="molecule type" value="Genomic_DNA"/>
</dbReference>
<name>A0A382T992_9ZZZZ</name>
<keyword evidence="1" id="KW-1133">Transmembrane helix</keyword>
<proteinExistence type="predicted"/>
<feature type="non-terminal residue" evidence="2">
    <location>
        <position position="71"/>
    </location>
</feature>
<protein>
    <submittedName>
        <fullName evidence="2">Uncharacterized protein</fullName>
    </submittedName>
</protein>
<evidence type="ECO:0000313" key="2">
    <source>
        <dbReference type="EMBL" id="SVD18709.1"/>
    </source>
</evidence>
<keyword evidence="1" id="KW-0472">Membrane</keyword>
<feature type="transmembrane region" description="Helical" evidence="1">
    <location>
        <begin position="29"/>
        <end position="47"/>
    </location>
</feature>
<sequence length="71" mass="7659">MAISFAPVFAAFALKPEYGGFGPAAIGFYRVFFALPFLWLVLLATPGKSNKTARTRRPTGLLALAGFFFAV</sequence>
<reference evidence="2" key="1">
    <citation type="submission" date="2018-05" db="EMBL/GenBank/DDBJ databases">
        <authorList>
            <person name="Lanie J.A."/>
            <person name="Ng W.-L."/>
            <person name="Kazmierczak K.M."/>
            <person name="Andrzejewski T.M."/>
            <person name="Davidsen T.M."/>
            <person name="Wayne K.J."/>
            <person name="Tettelin H."/>
            <person name="Glass J.I."/>
            <person name="Rusch D."/>
            <person name="Podicherti R."/>
            <person name="Tsui H.-C.T."/>
            <person name="Winkler M.E."/>
        </authorList>
    </citation>
    <scope>NUCLEOTIDE SEQUENCE</scope>
</reference>
<dbReference type="AlphaFoldDB" id="A0A382T992"/>